<dbReference type="EMBL" id="RQHK01000015">
    <property type="protein sequence ID" value="TGM74288.1"/>
    <property type="molecule type" value="Genomic_DNA"/>
</dbReference>
<proteinExistence type="predicted"/>
<name>A0ABY2NZ56_9LEPT</name>
<sequence length="68" mass="7342">MSLLLLAQASCQSLTSHPGLRAQPTSVSLIRYAKISGRFNLIKLQASVLAGKDKKLLLPIREQALLGL</sequence>
<protein>
    <submittedName>
        <fullName evidence="1">Uncharacterized protein</fullName>
    </submittedName>
</protein>
<keyword evidence="2" id="KW-1185">Reference proteome</keyword>
<evidence type="ECO:0000313" key="1">
    <source>
        <dbReference type="EMBL" id="TGM74288.1"/>
    </source>
</evidence>
<organism evidence="1 2">
    <name type="scientific">Leptospira mtsangambouensis</name>
    <dbReference type="NCBI Taxonomy" id="2484912"/>
    <lineage>
        <taxon>Bacteria</taxon>
        <taxon>Pseudomonadati</taxon>
        <taxon>Spirochaetota</taxon>
        <taxon>Spirochaetia</taxon>
        <taxon>Leptospirales</taxon>
        <taxon>Leptospiraceae</taxon>
        <taxon>Leptospira</taxon>
    </lineage>
</organism>
<comment type="caution">
    <text evidence="1">The sequence shown here is derived from an EMBL/GenBank/DDBJ whole genome shotgun (WGS) entry which is preliminary data.</text>
</comment>
<accession>A0ABY2NZ56</accession>
<reference evidence="2" key="1">
    <citation type="journal article" date="2019" name="PLoS Negl. Trop. Dis.">
        <title>Revisiting the worldwide diversity of Leptospira species in the environment.</title>
        <authorList>
            <person name="Vincent A.T."/>
            <person name="Schiettekatte O."/>
            <person name="Bourhy P."/>
            <person name="Veyrier F.J."/>
            <person name="Picardeau M."/>
        </authorList>
    </citation>
    <scope>NUCLEOTIDE SEQUENCE [LARGE SCALE GENOMIC DNA]</scope>
    <source>
        <strain evidence="2">201601298</strain>
    </source>
</reference>
<dbReference type="Proteomes" id="UP000297940">
    <property type="component" value="Unassembled WGS sequence"/>
</dbReference>
<gene>
    <name evidence="1" type="ORF">EHR01_12360</name>
</gene>
<evidence type="ECO:0000313" key="2">
    <source>
        <dbReference type="Proteomes" id="UP000297940"/>
    </source>
</evidence>